<evidence type="ECO:0000313" key="3">
    <source>
        <dbReference type="Proteomes" id="UP000886998"/>
    </source>
</evidence>
<reference evidence="2" key="1">
    <citation type="submission" date="2020-08" db="EMBL/GenBank/DDBJ databases">
        <title>Multicomponent nature underlies the extraordinary mechanical properties of spider dragline silk.</title>
        <authorList>
            <person name="Kono N."/>
            <person name="Nakamura H."/>
            <person name="Mori M."/>
            <person name="Yoshida Y."/>
            <person name="Ohtoshi R."/>
            <person name="Malay A.D."/>
            <person name="Moran D.A.P."/>
            <person name="Tomita M."/>
            <person name="Numata K."/>
            <person name="Arakawa K."/>
        </authorList>
    </citation>
    <scope>NUCLEOTIDE SEQUENCE</scope>
</reference>
<protein>
    <submittedName>
        <fullName evidence="2">Uncharacterized protein</fullName>
    </submittedName>
</protein>
<dbReference type="AlphaFoldDB" id="A0A8X7BQJ4"/>
<name>A0A8X7BQJ4_9ARAC</name>
<comment type="caution">
    <text evidence="2">The sequence shown here is derived from an EMBL/GenBank/DDBJ whole genome shotgun (WGS) entry which is preliminary data.</text>
</comment>
<evidence type="ECO:0000256" key="1">
    <source>
        <dbReference type="SAM" id="Phobius"/>
    </source>
</evidence>
<keyword evidence="1" id="KW-0472">Membrane</keyword>
<sequence>MHLAKALSSSFQVMSPICTSNDVELLLLDSPRPWLANLFDCRDDVSYMIRTLDLLNWSLLTGLVLPGLALLFLKIGN</sequence>
<proteinExistence type="predicted"/>
<evidence type="ECO:0000313" key="2">
    <source>
        <dbReference type="EMBL" id="GFY39663.1"/>
    </source>
</evidence>
<keyword evidence="1" id="KW-0812">Transmembrane</keyword>
<dbReference type="Proteomes" id="UP000886998">
    <property type="component" value="Unassembled WGS sequence"/>
</dbReference>
<keyword evidence="3" id="KW-1185">Reference proteome</keyword>
<organism evidence="2 3">
    <name type="scientific">Trichonephila inaurata madagascariensis</name>
    <dbReference type="NCBI Taxonomy" id="2747483"/>
    <lineage>
        <taxon>Eukaryota</taxon>
        <taxon>Metazoa</taxon>
        <taxon>Ecdysozoa</taxon>
        <taxon>Arthropoda</taxon>
        <taxon>Chelicerata</taxon>
        <taxon>Arachnida</taxon>
        <taxon>Araneae</taxon>
        <taxon>Araneomorphae</taxon>
        <taxon>Entelegynae</taxon>
        <taxon>Araneoidea</taxon>
        <taxon>Nephilidae</taxon>
        <taxon>Trichonephila</taxon>
        <taxon>Trichonephila inaurata</taxon>
    </lineage>
</organism>
<gene>
    <name evidence="2" type="ORF">TNIN_285441</name>
</gene>
<feature type="transmembrane region" description="Helical" evidence="1">
    <location>
        <begin position="54"/>
        <end position="73"/>
    </location>
</feature>
<keyword evidence="1" id="KW-1133">Transmembrane helix</keyword>
<accession>A0A8X7BQJ4</accession>
<dbReference type="EMBL" id="BMAV01001484">
    <property type="protein sequence ID" value="GFY39663.1"/>
    <property type="molecule type" value="Genomic_DNA"/>
</dbReference>